<name>A0A6J7WCH5_9CAUD</name>
<dbReference type="InterPro" id="IPR036388">
    <property type="entry name" value="WH-like_DNA-bd_sf"/>
</dbReference>
<dbReference type="Gene3D" id="1.10.10.10">
    <property type="entry name" value="Winged helix-like DNA-binding domain superfamily/Winged helix DNA-binding domain"/>
    <property type="match status" value="1"/>
</dbReference>
<accession>A0A6J7WCH5</accession>
<protein>
    <submittedName>
        <fullName evidence="1">MarR Transcriptional regulators</fullName>
    </submittedName>
</protein>
<dbReference type="SUPFAM" id="SSF46785">
    <property type="entry name" value="Winged helix' DNA-binding domain"/>
    <property type="match status" value="1"/>
</dbReference>
<sequence>MAGAKHSLMKTILPIELIRRLDPSDSLSASTVLMLLYIMQYPDSTIKKLEQVTEMTRSSASRHILVLTERGDKARARVGLGLVSTYEDAEDARVKRVKLTSKGERLLADITKIMET</sequence>
<evidence type="ECO:0000313" key="1">
    <source>
        <dbReference type="EMBL" id="CAB5156080.1"/>
    </source>
</evidence>
<reference evidence="1" key="1">
    <citation type="submission" date="2020-05" db="EMBL/GenBank/DDBJ databases">
        <authorList>
            <person name="Chiriac C."/>
            <person name="Salcher M."/>
            <person name="Ghai R."/>
            <person name="Kavagutti S V."/>
        </authorList>
    </citation>
    <scope>NUCLEOTIDE SEQUENCE</scope>
</reference>
<gene>
    <name evidence="1" type="ORF">UFOVP149_47</name>
</gene>
<dbReference type="InterPro" id="IPR036390">
    <property type="entry name" value="WH_DNA-bd_sf"/>
</dbReference>
<proteinExistence type="predicted"/>
<organism evidence="1">
    <name type="scientific">uncultured Caudovirales phage</name>
    <dbReference type="NCBI Taxonomy" id="2100421"/>
    <lineage>
        <taxon>Viruses</taxon>
        <taxon>Duplodnaviria</taxon>
        <taxon>Heunggongvirae</taxon>
        <taxon>Uroviricota</taxon>
        <taxon>Caudoviricetes</taxon>
        <taxon>Peduoviridae</taxon>
        <taxon>Maltschvirus</taxon>
        <taxon>Maltschvirus maltsch</taxon>
    </lineage>
</organism>
<dbReference type="EMBL" id="LR798198">
    <property type="protein sequence ID" value="CAB5156080.1"/>
    <property type="molecule type" value="Genomic_DNA"/>
</dbReference>